<protein>
    <submittedName>
        <fullName evidence="1">25764_t:CDS:1</fullName>
    </submittedName>
</protein>
<name>A0A9N9K3R4_9GLOM</name>
<reference evidence="1" key="1">
    <citation type="submission" date="2021-06" db="EMBL/GenBank/DDBJ databases">
        <authorList>
            <person name="Kallberg Y."/>
            <person name="Tangrot J."/>
            <person name="Rosling A."/>
        </authorList>
    </citation>
    <scope>NUCLEOTIDE SEQUENCE</scope>
    <source>
        <strain evidence="1">MA453B</strain>
    </source>
</reference>
<sequence length="103" mass="11837">SIPNSHQKIEPELMHHIFQEITLEEHAYCTNNTKGFDLLPNEKTVRSLALIDQFEAEELNHFFQISQNIESHSVSGTEDFPGNFMNPTKLQTPITKELLNCLI</sequence>
<proteinExistence type="predicted"/>
<dbReference type="OrthoDB" id="2307904at2759"/>
<feature type="non-terminal residue" evidence="1">
    <location>
        <position position="1"/>
    </location>
</feature>
<keyword evidence="2" id="KW-1185">Reference proteome</keyword>
<evidence type="ECO:0000313" key="2">
    <source>
        <dbReference type="Proteomes" id="UP000789405"/>
    </source>
</evidence>
<organism evidence="1 2">
    <name type="scientific">Dentiscutata erythropus</name>
    <dbReference type="NCBI Taxonomy" id="1348616"/>
    <lineage>
        <taxon>Eukaryota</taxon>
        <taxon>Fungi</taxon>
        <taxon>Fungi incertae sedis</taxon>
        <taxon>Mucoromycota</taxon>
        <taxon>Glomeromycotina</taxon>
        <taxon>Glomeromycetes</taxon>
        <taxon>Diversisporales</taxon>
        <taxon>Gigasporaceae</taxon>
        <taxon>Dentiscutata</taxon>
    </lineage>
</organism>
<dbReference type="AlphaFoldDB" id="A0A9N9K3R4"/>
<dbReference type="Proteomes" id="UP000789405">
    <property type="component" value="Unassembled WGS sequence"/>
</dbReference>
<accession>A0A9N9K3R4</accession>
<feature type="non-terminal residue" evidence="1">
    <location>
        <position position="103"/>
    </location>
</feature>
<evidence type="ECO:0000313" key="1">
    <source>
        <dbReference type="EMBL" id="CAG8810443.1"/>
    </source>
</evidence>
<dbReference type="EMBL" id="CAJVPY010046337">
    <property type="protein sequence ID" value="CAG8810443.1"/>
    <property type="molecule type" value="Genomic_DNA"/>
</dbReference>
<comment type="caution">
    <text evidence="1">The sequence shown here is derived from an EMBL/GenBank/DDBJ whole genome shotgun (WGS) entry which is preliminary data.</text>
</comment>
<gene>
    <name evidence="1" type="ORF">DERYTH_LOCUS25302</name>
</gene>